<dbReference type="EMBL" id="VFSU01000034">
    <property type="protein sequence ID" value="TPE58671.1"/>
    <property type="molecule type" value="Genomic_DNA"/>
</dbReference>
<dbReference type="InterPro" id="IPR018661">
    <property type="entry name" value="DUF2093"/>
</dbReference>
<dbReference type="Pfam" id="PF09866">
    <property type="entry name" value="DUF2093"/>
    <property type="match status" value="1"/>
</dbReference>
<comment type="caution">
    <text evidence="1">The sequence shown here is derived from an EMBL/GenBank/DDBJ whole genome shotgun (WGS) entry which is preliminary data.</text>
</comment>
<reference evidence="1 2" key="1">
    <citation type="submission" date="2019-06" db="EMBL/GenBank/DDBJ databases">
        <authorList>
            <person name="Lee I."/>
            <person name="Jang G.I."/>
            <person name="Hwang C.Y."/>
        </authorList>
    </citation>
    <scope>NUCLEOTIDE SEQUENCE [LARGE SCALE GENOMIC DNA]</scope>
    <source>
        <strain evidence="1 2">PAMC 28131</strain>
    </source>
</reference>
<dbReference type="RefSeq" id="WP_140929523.1">
    <property type="nucleotide sequence ID" value="NZ_VFSU01000034.1"/>
</dbReference>
<accession>A0A501XDK8</accession>
<organism evidence="1 2">
    <name type="scientific">Sandaracinobacter neustonicus</name>
    <dbReference type="NCBI Taxonomy" id="1715348"/>
    <lineage>
        <taxon>Bacteria</taxon>
        <taxon>Pseudomonadati</taxon>
        <taxon>Pseudomonadota</taxon>
        <taxon>Alphaproteobacteria</taxon>
        <taxon>Sphingomonadales</taxon>
        <taxon>Sphingosinicellaceae</taxon>
        <taxon>Sandaracinobacter</taxon>
    </lineage>
</organism>
<dbReference type="AlphaFoldDB" id="A0A501XDK8"/>
<name>A0A501XDK8_9SPHN</name>
<dbReference type="OrthoDB" id="9801906at2"/>
<dbReference type="Proteomes" id="UP000319897">
    <property type="component" value="Unassembled WGS sequence"/>
</dbReference>
<protein>
    <submittedName>
        <fullName evidence="1">DUF2093 domain-containing protein</fullName>
    </submittedName>
</protein>
<evidence type="ECO:0000313" key="1">
    <source>
        <dbReference type="EMBL" id="TPE58671.1"/>
    </source>
</evidence>
<evidence type="ECO:0000313" key="2">
    <source>
        <dbReference type="Proteomes" id="UP000319897"/>
    </source>
</evidence>
<sequence>MLNFSAGRPAKIRYLSGSFKIISDGDHVLCAVSGQKIPLSQLRYWSHVLQEAYASAELAAVRYAEAREKGLI</sequence>
<proteinExistence type="predicted"/>
<keyword evidence="2" id="KW-1185">Reference proteome</keyword>
<gene>
    <name evidence="1" type="ORF">FJQ54_16610</name>
</gene>